<sequence>MIREPFGGQFGTDEVGDAPVNARGGAWFACSNRDQTASRTACFALSMSTRPPQDDILIDYEIVC</sequence>
<keyword evidence="2" id="KW-1185">Reference proteome</keyword>
<protein>
    <submittedName>
        <fullName evidence="1">Uncharacterized protein</fullName>
    </submittedName>
</protein>
<name>A0ABQ4J5E1_9ACTN</name>
<reference evidence="1 2" key="1">
    <citation type="submission" date="2021-01" db="EMBL/GenBank/DDBJ databases">
        <title>Whole genome shotgun sequence of Verrucosispora qiuiae NBRC 106684.</title>
        <authorList>
            <person name="Komaki H."/>
            <person name="Tamura T."/>
        </authorList>
    </citation>
    <scope>NUCLEOTIDE SEQUENCE [LARGE SCALE GENOMIC DNA]</scope>
    <source>
        <strain evidence="1 2">NBRC 106684</strain>
    </source>
</reference>
<proteinExistence type="predicted"/>
<organism evidence="1 2">
    <name type="scientific">Micromonospora qiuiae</name>
    <dbReference type="NCBI Taxonomy" id="502268"/>
    <lineage>
        <taxon>Bacteria</taxon>
        <taxon>Bacillati</taxon>
        <taxon>Actinomycetota</taxon>
        <taxon>Actinomycetes</taxon>
        <taxon>Micromonosporales</taxon>
        <taxon>Micromonosporaceae</taxon>
        <taxon>Micromonospora</taxon>
    </lineage>
</organism>
<evidence type="ECO:0000313" key="2">
    <source>
        <dbReference type="Proteomes" id="UP000653076"/>
    </source>
</evidence>
<evidence type="ECO:0000313" key="1">
    <source>
        <dbReference type="EMBL" id="GIJ25376.1"/>
    </source>
</evidence>
<dbReference type="Proteomes" id="UP000653076">
    <property type="component" value="Unassembled WGS sequence"/>
</dbReference>
<gene>
    <name evidence="1" type="ORF">Vqi01_05380</name>
</gene>
<accession>A0ABQ4J5E1</accession>
<dbReference type="EMBL" id="BOPC01000009">
    <property type="protein sequence ID" value="GIJ25376.1"/>
    <property type="molecule type" value="Genomic_DNA"/>
</dbReference>
<comment type="caution">
    <text evidence="1">The sequence shown here is derived from an EMBL/GenBank/DDBJ whole genome shotgun (WGS) entry which is preliminary data.</text>
</comment>